<dbReference type="Proteomes" id="UP000002457">
    <property type="component" value="Chromosome"/>
</dbReference>
<feature type="transmembrane region" description="Helical" evidence="1">
    <location>
        <begin position="83"/>
        <end position="101"/>
    </location>
</feature>
<feature type="transmembrane region" description="Helical" evidence="1">
    <location>
        <begin position="107"/>
        <end position="128"/>
    </location>
</feature>
<evidence type="ECO:0000313" key="3">
    <source>
        <dbReference type="Proteomes" id="UP000002457"/>
    </source>
</evidence>
<dbReference type="HOGENOM" id="CLU_083843_2_0_2"/>
<sequence length="219" mass="23678" precursor="true">MLTSHTLKRGILLLIGLFFMGLGISLITRSYLGTSPISSVPYVLCLIFPITFGGFAFLLGLLFLVMEILILGKDFPKKQLLQLFIGVLLGVFIDVGMYLSAFVNPEFYAAKIVTLLLGCIVLALGVYLEISANSFLYPADAIVKVIAQKSGKKFGTTKIMFDSTLCCVAGLISLSVFGTIKGLGEGTVISALLVGYIITGISTIFFQFNSKKELLHSDH</sequence>
<feature type="transmembrane region" description="Helical" evidence="1">
    <location>
        <begin position="186"/>
        <end position="206"/>
    </location>
</feature>
<dbReference type="Pfam" id="PF19700">
    <property type="entry name" value="DUF6198"/>
    <property type="match status" value="1"/>
</dbReference>
<accession>B8GE75</accession>
<feature type="transmembrane region" description="Helical" evidence="1">
    <location>
        <begin position="40"/>
        <end position="71"/>
    </location>
</feature>
<dbReference type="AlphaFoldDB" id="B8GE75"/>
<name>B8GE75_METPE</name>
<feature type="transmembrane region" description="Helical" evidence="1">
    <location>
        <begin position="12"/>
        <end position="28"/>
    </location>
</feature>
<organism evidence="2 3">
    <name type="scientific">Methanosphaerula palustris (strain ATCC BAA-1556 / DSM 19958 / E1-9c)</name>
    <dbReference type="NCBI Taxonomy" id="521011"/>
    <lineage>
        <taxon>Archaea</taxon>
        <taxon>Methanobacteriati</taxon>
        <taxon>Methanobacteriota</taxon>
        <taxon>Stenosarchaea group</taxon>
        <taxon>Methanomicrobia</taxon>
        <taxon>Methanomicrobiales</taxon>
        <taxon>Methanoregulaceae</taxon>
        <taxon>Methanosphaerula</taxon>
    </lineage>
</organism>
<dbReference type="PANTHER" id="PTHR40078:SF1">
    <property type="entry name" value="INTEGRAL MEMBRANE PROTEIN"/>
    <property type="match status" value="1"/>
</dbReference>
<dbReference type="RefSeq" id="WP_012618895.1">
    <property type="nucleotide sequence ID" value="NC_011832.1"/>
</dbReference>
<dbReference type="OrthoDB" id="76782at2157"/>
<dbReference type="eggNOG" id="arCOG05100">
    <property type="taxonomic scope" value="Archaea"/>
</dbReference>
<dbReference type="STRING" id="521011.Mpal_2290"/>
<protein>
    <submittedName>
        <fullName evidence="2">Uncharacterized membrane protein</fullName>
    </submittedName>
</protein>
<feature type="transmembrane region" description="Helical" evidence="1">
    <location>
        <begin position="159"/>
        <end position="180"/>
    </location>
</feature>
<gene>
    <name evidence="2" type="ordered locus">Mpal_2290</name>
</gene>
<dbReference type="KEGG" id="mpl:Mpal_2290"/>
<keyword evidence="1" id="KW-1133">Transmembrane helix</keyword>
<evidence type="ECO:0000256" key="1">
    <source>
        <dbReference type="SAM" id="Phobius"/>
    </source>
</evidence>
<evidence type="ECO:0000313" key="2">
    <source>
        <dbReference type="EMBL" id="ACL17576.1"/>
    </source>
</evidence>
<dbReference type="PANTHER" id="PTHR40078">
    <property type="entry name" value="INTEGRAL MEMBRANE PROTEIN-RELATED"/>
    <property type="match status" value="1"/>
</dbReference>
<reference evidence="2 3" key="1">
    <citation type="journal article" date="2015" name="Genome Announc.">
        <title>Complete Genome Sequence of Methanosphaerula palustris E1-9CT, a Hydrogenotrophic Methanogen Isolated from a Minerotrophic Fen Peatland.</title>
        <authorList>
            <person name="Cadillo-Quiroz H."/>
            <person name="Browne P."/>
            <person name="Kyrpides N."/>
            <person name="Woyke T."/>
            <person name="Goodwin L."/>
            <person name="Detter C."/>
            <person name="Yavitt J.B."/>
            <person name="Zinder S.H."/>
        </authorList>
    </citation>
    <scope>NUCLEOTIDE SEQUENCE [LARGE SCALE GENOMIC DNA]</scope>
    <source>
        <strain evidence="3">ATCC BAA-1556 / DSM 19958 / E1-9c</strain>
    </source>
</reference>
<dbReference type="GeneID" id="7270551"/>
<dbReference type="EMBL" id="CP001338">
    <property type="protein sequence ID" value="ACL17576.1"/>
    <property type="molecule type" value="Genomic_DNA"/>
</dbReference>
<dbReference type="InterPro" id="IPR038750">
    <property type="entry name" value="YczE/YyaS-like"/>
</dbReference>
<keyword evidence="1" id="KW-0472">Membrane</keyword>
<proteinExistence type="predicted"/>
<keyword evidence="3" id="KW-1185">Reference proteome</keyword>
<keyword evidence="1" id="KW-0812">Transmembrane</keyword>